<dbReference type="RefSeq" id="WP_185960611.1">
    <property type="nucleotide sequence ID" value="NZ_FXTN01000018.1"/>
</dbReference>
<proteinExistence type="predicted"/>
<name>A0A521FRQ5_9SPHI</name>
<dbReference type="AlphaFoldDB" id="A0A521FRQ5"/>
<keyword evidence="2" id="KW-1185">Reference proteome</keyword>
<evidence type="ECO:0000313" key="1">
    <source>
        <dbReference type="EMBL" id="SMO98917.1"/>
    </source>
</evidence>
<protein>
    <submittedName>
        <fullName evidence="1">Uncharacterized protein</fullName>
    </submittedName>
</protein>
<gene>
    <name evidence="1" type="ORF">SAMN06265348_11845</name>
</gene>
<reference evidence="1 2" key="1">
    <citation type="submission" date="2017-05" db="EMBL/GenBank/DDBJ databases">
        <authorList>
            <person name="Varghese N."/>
            <person name="Submissions S."/>
        </authorList>
    </citation>
    <scope>NUCLEOTIDE SEQUENCE [LARGE SCALE GENOMIC DNA]</scope>
    <source>
        <strain evidence="1 2">DSM 19036</strain>
    </source>
</reference>
<organism evidence="1 2">
    <name type="scientific">Pedobacter westerhofensis</name>
    <dbReference type="NCBI Taxonomy" id="425512"/>
    <lineage>
        <taxon>Bacteria</taxon>
        <taxon>Pseudomonadati</taxon>
        <taxon>Bacteroidota</taxon>
        <taxon>Sphingobacteriia</taxon>
        <taxon>Sphingobacteriales</taxon>
        <taxon>Sphingobacteriaceae</taxon>
        <taxon>Pedobacter</taxon>
    </lineage>
</organism>
<accession>A0A521FRQ5</accession>
<dbReference type="Proteomes" id="UP000320300">
    <property type="component" value="Unassembled WGS sequence"/>
</dbReference>
<sequence>MKNHMNLLQYSLSSNGLANAGACYQKEFGCFKQLGRWQANNQEGNQRLQTIWQMVVG</sequence>
<dbReference type="EMBL" id="FXTN01000018">
    <property type="protein sequence ID" value="SMO98917.1"/>
    <property type="molecule type" value="Genomic_DNA"/>
</dbReference>
<evidence type="ECO:0000313" key="2">
    <source>
        <dbReference type="Proteomes" id="UP000320300"/>
    </source>
</evidence>